<keyword evidence="3" id="KW-1185">Reference proteome</keyword>
<protein>
    <submittedName>
        <fullName evidence="2">Uncharacterized protein</fullName>
    </submittedName>
</protein>
<organism evidence="2 3">
    <name type="scientific">Citreimonas salinaria</name>
    <dbReference type="NCBI Taxonomy" id="321339"/>
    <lineage>
        <taxon>Bacteria</taxon>
        <taxon>Pseudomonadati</taxon>
        <taxon>Pseudomonadota</taxon>
        <taxon>Alphaproteobacteria</taxon>
        <taxon>Rhodobacterales</taxon>
        <taxon>Roseobacteraceae</taxon>
        <taxon>Citreimonas</taxon>
    </lineage>
</organism>
<dbReference type="STRING" id="321339.SAMN05444340_11819"/>
<sequence>MTVFGWWLTIVGGLILSGIVVPYGILSGAPASSGIAVFWTLFALGVVAVIAAGIRGWRA</sequence>
<feature type="transmembrane region" description="Helical" evidence="1">
    <location>
        <begin position="6"/>
        <end position="25"/>
    </location>
</feature>
<dbReference type="EMBL" id="FNPF01000018">
    <property type="protein sequence ID" value="SDY78853.1"/>
    <property type="molecule type" value="Genomic_DNA"/>
</dbReference>
<evidence type="ECO:0000313" key="3">
    <source>
        <dbReference type="Proteomes" id="UP000199286"/>
    </source>
</evidence>
<evidence type="ECO:0000313" key="2">
    <source>
        <dbReference type="EMBL" id="SDY78853.1"/>
    </source>
</evidence>
<keyword evidence="1" id="KW-0472">Membrane</keyword>
<name>A0A1H3MQT0_9RHOB</name>
<dbReference type="Proteomes" id="UP000199286">
    <property type="component" value="Unassembled WGS sequence"/>
</dbReference>
<dbReference type="RefSeq" id="WP_089885238.1">
    <property type="nucleotide sequence ID" value="NZ_FNPF01000018.1"/>
</dbReference>
<dbReference type="OrthoDB" id="7875847at2"/>
<reference evidence="2 3" key="1">
    <citation type="submission" date="2016-10" db="EMBL/GenBank/DDBJ databases">
        <authorList>
            <person name="de Groot N.N."/>
        </authorList>
    </citation>
    <scope>NUCLEOTIDE SEQUENCE [LARGE SCALE GENOMIC DNA]</scope>
    <source>
        <strain evidence="2 3">DSM 26880</strain>
    </source>
</reference>
<accession>A0A1H3MQT0</accession>
<gene>
    <name evidence="2" type="ORF">SAMN05444340_11819</name>
</gene>
<keyword evidence="1" id="KW-0812">Transmembrane</keyword>
<feature type="transmembrane region" description="Helical" evidence="1">
    <location>
        <begin position="37"/>
        <end position="57"/>
    </location>
</feature>
<proteinExistence type="predicted"/>
<dbReference type="AlphaFoldDB" id="A0A1H3MQT0"/>
<keyword evidence="1" id="KW-1133">Transmembrane helix</keyword>
<evidence type="ECO:0000256" key="1">
    <source>
        <dbReference type="SAM" id="Phobius"/>
    </source>
</evidence>